<gene>
    <name evidence="2" type="ORF">BRAD3257_3933</name>
</gene>
<dbReference type="KEGG" id="bvz:BRAD3257_3933"/>
<reference evidence="2 3" key="1">
    <citation type="submission" date="2018-03" db="EMBL/GenBank/DDBJ databases">
        <authorList>
            <person name="Gully D."/>
        </authorList>
    </citation>
    <scope>NUCLEOTIDE SEQUENCE [LARGE SCALE GENOMIC DNA]</scope>
    <source>
        <strain evidence="2">ORS3257</strain>
    </source>
</reference>
<dbReference type="Proteomes" id="UP000246085">
    <property type="component" value="Chromosome BRAD3257"/>
</dbReference>
<dbReference type="AlphaFoldDB" id="A0A2U3Q0L5"/>
<protein>
    <submittedName>
        <fullName evidence="2">Uncharacterized protein</fullName>
    </submittedName>
</protein>
<evidence type="ECO:0000313" key="2">
    <source>
        <dbReference type="EMBL" id="SPP94944.1"/>
    </source>
</evidence>
<dbReference type="EMBL" id="LS398110">
    <property type="protein sequence ID" value="SPP94944.1"/>
    <property type="molecule type" value="Genomic_DNA"/>
</dbReference>
<sequence>MEERYRRIAAERGRSQGVGRASSHQSALRPNQAKTCEEPRHCRHNDSGWRHDSHRPAHALGRQIVITRQFGLLNIRSSRDLADYHFISITDDYDTDLTTDDVNLCGNKGTEPITLQTFTSEEADKLANELGRILKLPARDYVGSEPDES</sequence>
<feature type="region of interest" description="Disordered" evidence="1">
    <location>
        <begin position="1"/>
        <end position="55"/>
    </location>
</feature>
<name>A0A2U3Q0L5_9BRAD</name>
<evidence type="ECO:0000256" key="1">
    <source>
        <dbReference type="SAM" id="MobiDB-lite"/>
    </source>
</evidence>
<evidence type="ECO:0000313" key="3">
    <source>
        <dbReference type="Proteomes" id="UP000246085"/>
    </source>
</evidence>
<accession>A0A2U3Q0L5</accession>
<feature type="compositionally biased region" description="Basic and acidic residues" evidence="1">
    <location>
        <begin position="1"/>
        <end position="14"/>
    </location>
</feature>
<proteinExistence type="predicted"/>
<feature type="compositionally biased region" description="Basic and acidic residues" evidence="1">
    <location>
        <begin position="35"/>
        <end position="55"/>
    </location>
</feature>
<organism evidence="2 3">
    <name type="scientific">Bradyrhizobium vignae</name>
    <dbReference type="NCBI Taxonomy" id="1549949"/>
    <lineage>
        <taxon>Bacteria</taxon>
        <taxon>Pseudomonadati</taxon>
        <taxon>Pseudomonadota</taxon>
        <taxon>Alphaproteobacteria</taxon>
        <taxon>Hyphomicrobiales</taxon>
        <taxon>Nitrobacteraceae</taxon>
        <taxon>Bradyrhizobium</taxon>
    </lineage>
</organism>
<feature type="compositionally biased region" description="Polar residues" evidence="1">
    <location>
        <begin position="22"/>
        <end position="34"/>
    </location>
</feature>